<evidence type="ECO:0000313" key="2">
    <source>
        <dbReference type="Proteomes" id="UP000035681"/>
    </source>
</evidence>
<feature type="transmembrane region" description="Helical" evidence="1">
    <location>
        <begin position="6"/>
        <end position="23"/>
    </location>
</feature>
<keyword evidence="1" id="KW-0472">Membrane</keyword>
<dbReference type="AlphaFoldDB" id="A0A0K0DVU2"/>
<feature type="transmembrane region" description="Helical" evidence="1">
    <location>
        <begin position="251"/>
        <end position="269"/>
    </location>
</feature>
<keyword evidence="1" id="KW-0812">Transmembrane</keyword>
<evidence type="ECO:0000313" key="3">
    <source>
        <dbReference type="WBParaSite" id="SSTP_0000135800.1"/>
    </source>
</evidence>
<organism evidence="3">
    <name type="scientific">Strongyloides stercoralis</name>
    <name type="common">Threadworm</name>
    <dbReference type="NCBI Taxonomy" id="6248"/>
    <lineage>
        <taxon>Eukaryota</taxon>
        <taxon>Metazoa</taxon>
        <taxon>Ecdysozoa</taxon>
        <taxon>Nematoda</taxon>
        <taxon>Chromadorea</taxon>
        <taxon>Rhabditida</taxon>
        <taxon>Tylenchina</taxon>
        <taxon>Panagrolaimomorpha</taxon>
        <taxon>Strongyloidoidea</taxon>
        <taxon>Strongyloididae</taxon>
        <taxon>Strongyloides</taxon>
    </lineage>
</organism>
<accession>A0A0K0DVU2</accession>
<protein>
    <submittedName>
        <fullName evidence="3">CUB domain-containing protein</fullName>
    </submittedName>
</protein>
<evidence type="ECO:0000256" key="1">
    <source>
        <dbReference type="SAM" id="Phobius"/>
    </source>
</evidence>
<name>A0A0K0DVU2_STRER</name>
<sequence>MFVKFVYYLTLLSFYCVFCKIICNGYSDYIINQVNHTDIYGTRKCDTNICIYFNGFIVNNIYDKLTQKYINYTYHGNYVGCLEEFEKFIYSNSFMEWPEMSYDLKTCNDSKNGFNFRFVDRLNEYYGAFNLKCTKNGNYQNNNFKNIPKTPKYDDYLDQIYIHDTLDKHFSNNETFSDNTTSLIDVLDSIEIKINDIKEQLSNESFPPIHIINSSDIENSYILPSDDPMEHELIYYHRDTEIQNNNGNKTIFYFNNILQIFMLTFLTLFF</sequence>
<keyword evidence="2" id="KW-1185">Reference proteome</keyword>
<reference evidence="3" key="1">
    <citation type="submission" date="2015-08" db="UniProtKB">
        <authorList>
            <consortium name="WormBaseParasite"/>
        </authorList>
    </citation>
    <scope>IDENTIFICATION</scope>
</reference>
<dbReference type="WBParaSite" id="TCONS_00008675.p1">
    <property type="protein sequence ID" value="TCONS_00008675.p1"/>
    <property type="gene ID" value="XLOC_006593"/>
</dbReference>
<dbReference type="WBParaSite" id="SSTP_0000135800.1">
    <property type="protein sequence ID" value="SSTP_0000135800.1"/>
    <property type="gene ID" value="SSTP_0000135800"/>
</dbReference>
<proteinExistence type="predicted"/>
<keyword evidence="1" id="KW-1133">Transmembrane helix</keyword>
<dbReference type="STRING" id="6248.A0A0K0DVU2"/>
<dbReference type="Proteomes" id="UP000035681">
    <property type="component" value="Unplaced"/>
</dbReference>